<dbReference type="Pfam" id="PF00356">
    <property type="entry name" value="LacI"/>
    <property type="match status" value="1"/>
</dbReference>
<dbReference type="EMBL" id="JBEUKS010000005">
    <property type="protein sequence ID" value="MFC1439627.1"/>
    <property type="molecule type" value="Genomic_DNA"/>
</dbReference>
<feature type="compositionally biased region" description="Gly residues" evidence="4">
    <location>
        <begin position="30"/>
        <end position="46"/>
    </location>
</feature>
<keyword evidence="3" id="KW-0804">Transcription</keyword>
<feature type="region of interest" description="Disordered" evidence="4">
    <location>
        <begin position="1"/>
        <end position="46"/>
    </location>
</feature>
<evidence type="ECO:0000256" key="3">
    <source>
        <dbReference type="ARBA" id="ARBA00023163"/>
    </source>
</evidence>
<dbReference type="InterPro" id="IPR028082">
    <property type="entry name" value="Peripla_BP_I"/>
</dbReference>
<accession>A0ABV6XNN3</accession>
<comment type="caution">
    <text evidence="6">The sequence shown here is derived from an EMBL/GenBank/DDBJ whole genome shotgun (WGS) entry which is preliminary data.</text>
</comment>
<evidence type="ECO:0000256" key="4">
    <source>
        <dbReference type="SAM" id="MobiDB-lite"/>
    </source>
</evidence>
<evidence type="ECO:0000313" key="6">
    <source>
        <dbReference type="EMBL" id="MFC1439627.1"/>
    </source>
</evidence>
<keyword evidence="7" id="KW-1185">Reference proteome</keyword>
<dbReference type="InterPro" id="IPR000843">
    <property type="entry name" value="HTH_LacI"/>
</dbReference>
<feature type="domain" description="HTH lacI-type" evidence="5">
    <location>
        <begin position="53"/>
        <end position="107"/>
    </location>
</feature>
<dbReference type="Gene3D" id="3.40.50.2300">
    <property type="match status" value="2"/>
</dbReference>
<evidence type="ECO:0000259" key="5">
    <source>
        <dbReference type="PROSITE" id="PS50932"/>
    </source>
</evidence>
<dbReference type="SUPFAM" id="SSF47413">
    <property type="entry name" value="lambda repressor-like DNA-binding domains"/>
    <property type="match status" value="1"/>
</dbReference>
<feature type="compositionally biased region" description="Basic and acidic residues" evidence="4">
    <location>
        <begin position="1"/>
        <end position="10"/>
    </location>
</feature>
<proteinExistence type="predicted"/>
<dbReference type="Pfam" id="PF13377">
    <property type="entry name" value="Peripla_BP_3"/>
    <property type="match status" value="1"/>
</dbReference>
<gene>
    <name evidence="6" type="ORF">ABUW04_15320</name>
</gene>
<evidence type="ECO:0000256" key="1">
    <source>
        <dbReference type="ARBA" id="ARBA00023015"/>
    </source>
</evidence>
<dbReference type="PANTHER" id="PTHR30146:SF109">
    <property type="entry name" value="HTH-TYPE TRANSCRIPTIONAL REGULATOR GALS"/>
    <property type="match status" value="1"/>
</dbReference>
<dbReference type="CDD" id="cd06267">
    <property type="entry name" value="PBP1_LacI_sugar_binding-like"/>
    <property type="match status" value="1"/>
</dbReference>
<dbReference type="PANTHER" id="PTHR30146">
    <property type="entry name" value="LACI-RELATED TRANSCRIPTIONAL REPRESSOR"/>
    <property type="match status" value="1"/>
</dbReference>
<dbReference type="GO" id="GO:0003677">
    <property type="term" value="F:DNA binding"/>
    <property type="evidence" value="ECO:0007669"/>
    <property type="project" value="UniProtKB-KW"/>
</dbReference>
<keyword evidence="1" id="KW-0805">Transcription regulation</keyword>
<name>A0ABV6XNN3_9ACTN</name>
<sequence>MTQSEEEHGLAGDLSGSSRESGPAAEPAGEAGGEAGGEAAGVRRGGTGAAWRPTLQEVAALAGVSRATASRVVNGGAGVRDAVQAKVRRAVDELGYVPNPAARALMTRRQDAVAVVVAEPESRVFSDPFFARQLRGIGRELSASGVQLVLLLVTEAGDYAQVGRYLAAGHVDGALIFSVHNDDPLPAIVDGLGLPTVYGGRPGWEPTGAAPLYVDTDNRGGARAAVRHLRERGRRRIAVITGPLDQASSLDRLSGYRDVLPQDDPALVAEGDFTAEGGQRAMAELLDRNGGADAPDAVFACSDLMAAGAMAVLAERGLRVPEDVAVVGFDDGDTAAQWASPPLTTVRQDIEGMGRLMARLLLTRLQLTFDGNAEAAAGLVPVVTPSELVVRASS</sequence>
<dbReference type="CDD" id="cd01392">
    <property type="entry name" value="HTH_LacI"/>
    <property type="match status" value="1"/>
</dbReference>
<dbReference type="InterPro" id="IPR010982">
    <property type="entry name" value="Lambda_DNA-bd_dom_sf"/>
</dbReference>
<dbReference type="PROSITE" id="PS50932">
    <property type="entry name" value="HTH_LACI_2"/>
    <property type="match status" value="1"/>
</dbReference>
<organism evidence="6 7">
    <name type="scientific">Streptacidiphilus jeojiensis</name>
    <dbReference type="NCBI Taxonomy" id="3229225"/>
    <lineage>
        <taxon>Bacteria</taxon>
        <taxon>Bacillati</taxon>
        <taxon>Actinomycetota</taxon>
        <taxon>Actinomycetes</taxon>
        <taxon>Kitasatosporales</taxon>
        <taxon>Streptomycetaceae</taxon>
        <taxon>Streptacidiphilus</taxon>
    </lineage>
</organism>
<dbReference type="PROSITE" id="PS00356">
    <property type="entry name" value="HTH_LACI_1"/>
    <property type="match status" value="1"/>
</dbReference>
<reference evidence="6 7" key="1">
    <citation type="submission" date="2024-06" db="EMBL/GenBank/DDBJ databases">
        <authorList>
            <person name="Lee S.D."/>
        </authorList>
    </citation>
    <scope>NUCLEOTIDE SEQUENCE [LARGE SCALE GENOMIC DNA]</scope>
    <source>
        <strain evidence="6 7">N1-10</strain>
    </source>
</reference>
<protein>
    <submittedName>
        <fullName evidence="6">LacI family DNA-binding transcriptional regulator</fullName>
    </submittedName>
</protein>
<dbReference type="RefSeq" id="WP_380565132.1">
    <property type="nucleotide sequence ID" value="NZ_JBEUKS010000005.1"/>
</dbReference>
<keyword evidence="2 6" id="KW-0238">DNA-binding</keyword>
<dbReference type="SMART" id="SM00354">
    <property type="entry name" value="HTH_LACI"/>
    <property type="match status" value="1"/>
</dbReference>
<dbReference type="Proteomes" id="UP001592581">
    <property type="component" value="Unassembled WGS sequence"/>
</dbReference>
<dbReference type="SUPFAM" id="SSF53822">
    <property type="entry name" value="Periplasmic binding protein-like I"/>
    <property type="match status" value="1"/>
</dbReference>
<evidence type="ECO:0000313" key="7">
    <source>
        <dbReference type="Proteomes" id="UP001592581"/>
    </source>
</evidence>
<dbReference type="InterPro" id="IPR046335">
    <property type="entry name" value="LacI/GalR-like_sensor"/>
</dbReference>
<evidence type="ECO:0000256" key="2">
    <source>
        <dbReference type="ARBA" id="ARBA00023125"/>
    </source>
</evidence>
<dbReference type="Gene3D" id="1.10.260.40">
    <property type="entry name" value="lambda repressor-like DNA-binding domains"/>
    <property type="match status" value="1"/>
</dbReference>